<dbReference type="Proteomes" id="UP000318709">
    <property type="component" value="Chromosome"/>
</dbReference>
<protein>
    <submittedName>
        <fullName evidence="2">Uncharacterized protein</fullName>
    </submittedName>
</protein>
<feature type="region of interest" description="Disordered" evidence="1">
    <location>
        <begin position="330"/>
        <end position="356"/>
    </location>
</feature>
<evidence type="ECO:0000313" key="2">
    <source>
        <dbReference type="EMBL" id="QDH13540.1"/>
    </source>
</evidence>
<dbReference type="AlphaFoldDB" id="A0A4Y6U957"/>
<evidence type="ECO:0000313" key="3">
    <source>
        <dbReference type="Proteomes" id="UP000318709"/>
    </source>
</evidence>
<dbReference type="KEGG" id="swf:E3E12_04275"/>
<name>A0A4Y6U957_9PROT</name>
<proteinExistence type="predicted"/>
<sequence length="356" mass="38171">MTETALWRPASPERWGEVHDVRLVKLVPEWGGGFVRLVDGAEGFLTLPRSALRPNTPSLTEGQCIRAEIIRSPQQGKGLRLKPQGGKAGATTAVQPALVSKPPNPIAALALHAPQAPLRIDAAWAGALLREQLPSTALPPGRLALVGDAFGAEGRQFWQNLLSPTIQVGPLTAHITLTPALLAVDLDGPKPDFNSNREAFAPLLRQLRLRHLAGVIMVDPAGLPLRKRFALAPFLQSLVLEENAITLGPERFTGLSVTKGGLIELARTRTQTPLQELAATDHGQALAILDHILRANLPGNVLILAAPLHDALLKDQAALETFHRQRAPEWSAKPLTLQRSESLAQGGGPTWQLGDG</sequence>
<feature type="compositionally biased region" description="Gly residues" evidence="1">
    <location>
        <begin position="345"/>
        <end position="356"/>
    </location>
</feature>
<gene>
    <name evidence="2" type="ORF">E3E12_04275</name>
</gene>
<evidence type="ECO:0000256" key="1">
    <source>
        <dbReference type="SAM" id="MobiDB-lite"/>
    </source>
</evidence>
<dbReference type="OrthoDB" id="7256894at2"/>
<accession>A0A4Y6U957</accession>
<dbReference type="EMBL" id="CP038231">
    <property type="protein sequence ID" value="QDH13540.1"/>
    <property type="molecule type" value="Genomic_DNA"/>
</dbReference>
<dbReference type="RefSeq" id="WP_141443247.1">
    <property type="nucleotide sequence ID" value="NZ_CP038231.1"/>
</dbReference>
<organism evidence="2 3">
    <name type="scientific">Formicincola oecophyllae</name>
    <dbReference type="NCBI Taxonomy" id="2558361"/>
    <lineage>
        <taxon>Bacteria</taxon>
        <taxon>Pseudomonadati</taxon>
        <taxon>Pseudomonadota</taxon>
        <taxon>Alphaproteobacteria</taxon>
        <taxon>Acetobacterales</taxon>
        <taxon>Acetobacteraceae</taxon>
        <taxon>Formicincola</taxon>
    </lineage>
</organism>
<reference evidence="2 3" key="1">
    <citation type="submission" date="2019-03" db="EMBL/GenBank/DDBJ databases">
        <title>The complete genome sequence of Swingsia_sp. F3b2 LMG30590(T).</title>
        <authorList>
            <person name="Chua K.-O."/>
            <person name="Chan K.-G."/>
            <person name="See-Too W.-S."/>
        </authorList>
    </citation>
    <scope>NUCLEOTIDE SEQUENCE [LARGE SCALE GENOMIC DNA]</scope>
    <source>
        <strain evidence="2 3">F3b2</strain>
    </source>
</reference>
<keyword evidence="3" id="KW-1185">Reference proteome</keyword>